<gene>
    <name evidence="1" type="ORF">VICG_00194</name>
</gene>
<dbReference type="GeneID" id="19880912"/>
<sequence>MPLSSIKEDEEIIQVLEEIDENFSAVKNTLRELRLKIGRVGERSREVVEDCQPWVRFFEVQTKQEFSPFSDLHLNSLKYKEVVQSPDNLSYSSPKNPFVEIESSELLNKSLFKELKLNLATSSSVSCINAGSNIENPKNMQNNDSEDTDYDIRPFEKSLLPEIFQDESDLIELYDFIKKHRSVSLEHIVDNFRSIPPEKLEILISVLCRKRFVKHKNSKISIEK</sequence>
<reference evidence="2" key="1">
    <citation type="submission" date="2011-05" db="EMBL/GenBank/DDBJ databases">
        <title>The genome sequence of Vittaforma corneae strain ATCC 50505.</title>
        <authorList>
            <consortium name="The Broad Institute Genome Sequencing Platform"/>
            <person name="Cuomo C."/>
            <person name="Didier E."/>
            <person name="Bowers L."/>
            <person name="Young S.K."/>
            <person name="Zeng Q."/>
            <person name="Gargeya S."/>
            <person name="Fitzgerald M."/>
            <person name="Haas B."/>
            <person name="Abouelleil A."/>
            <person name="Alvarado L."/>
            <person name="Arachchi H.M."/>
            <person name="Berlin A."/>
            <person name="Chapman S.B."/>
            <person name="Gearin G."/>
            <person name="Goldberg J."/>
            <person name="Griggs A."/>
            <person name="Gujja S."/>
            <person name="Hansen M."/>
            <person name="Heiman D."/>
            <person name="Howarth C."/>
            <person name="Larimer J."/>
            <person name="Lui A."/>
            <person name="MacDonald P.J.P."/>
            <person name="McCowen C."/>
            <person name="Montmayeur A."/>
            <person name="Murphy C."/>
            <person name="Neiman D."/>
            <person name="Pearson M."/>
            <person name="Priest M."/>
            <person name="Roberts A."/>
            <person name="Saif S."/>
            <person name="Shea T."/>
            <person name="Sisk P."/>
            <person name="Stolte C."/>
            <person name="Sykes S."/>
            <person name="Wortman J."/>
            <person name="Nusbaum C."/>
            <person name="Birren B."/>
        </authorList>
    </citation>
    <scope>NUCLEOTIDE SEQUENCE [LARGE SCALE GENOMIC DNA]</scope>
    <source>
        <strain evidence="2">ATCC 50505</strain>
    </source>
</reference>
<dbReference type="VEuPathDB" id="MicrosporidiaDB:VICG_00194"/>
<dbReference type="EMBL" id="JH370130">
    <property type="protein sequence ID" value="ELA42879.1"/>
    <property type="molecule type" value="Genomic_DNA"/>
</dbReference>
<dbReference type="Proteomes" id="UP000011082">
    <property type="component" value="Unassembled WGS sequence"/>
</dbReference>
<organism evidence="1 2">
    <name type="scientific">Vittaforma corneae (strain ATCC 50505)</name>
    <name type="common">Microsporidian parasite</name>
    <name type="synonym">Nosema corneum</name>
    <dbReference type="NCBI Taxonomy" id="993615"/>
    <lineage>
        <taxon>Eukaryota</taxon>
        <taxon>Fungi</taxon>
        <taxon>Fungi incertae sedis</taxon>
        <taxon>Microsporidia</taxon>
        <taxon>Nosematidae</taxon>
        <taxon>Vittaforma</taxon>
    </lineage>
</organism>
<proteinExistence type="predicted"/>
<evidence type="ECO:0008006" key="3">
    <source>
        <dbReference type="Google" id="ProtNLM"/>
    </source>
</evidence>
<dbReference type="InParanoid" id="L2GQH5"/>
<evidence type="ECO:0000313" key="2">
    <source>
        <dbReference type="Proteomes" id="UP000011082"/>
    </source>
</evidence>
<name>L2GQH5_VITCO</name>
<protein>
    <recommendedName>
        <fullName evidence="3">DASH complex subunit ASK1</fullName>
    </recommendedName>
</protein>
<dbReference type="OMA" id="MERMDIF"/>
<dbReference type="AlphaFoldDB" id="L2GQH5"/>
<dbReference type="HOGENOM" id="CLU_105931_0_0_1"/>
<accession>L2GQH5</accession>
<dbReference type="RefSeq" id="XP_007603647.1">
    <property type="nucleotide sequence ID" value="XM_007603585.1"/>
</dbReference>
<keyword evidence="2" id="KW-1185">Reference proteome</keyword>
<evidence type="ECO:0000313" key="1">
    <source>
        <dbReference type="EMBL" id="ELA42879.1"/>
    </source>
</evidence>
<dbReference type="OrthoDB" id="2192696at2759"/>